<keyword evidence="2" id="KW-1185">Reference proteome</keyword>
<feature type="non-terminal residue" evidence="1">
    <location>
        <position position="1"/>
    </location>
</feature>
<gene>
    <name evidence="1" type="ORF">PFISCL1PPCAC_2461</name>
</gene>
<reference evidence="1" key="1">
    <citation type="submission" date="2023-10" db="EMBL/GenBank/DDBJ databases">
        <title>Genome assembly of Pristionchus species.</title>
        <authorList>
            <person name="Yoshida K."/>
            <person name="Sommer R.J."/>
        </authorList>
    </citation>
    <scope>NUCLEOTIDE SEQUENCE</scope>
    <source>
        <strain evidence="1">RS5133</strain>
    </source>
</reference>
<dbReference type="AlphaFoldDB" id="A0AAV5UVK0"/>
<dbReference type="Proteomes" id="UP001432322">
    <property type="component" value="Unassembled WGS sequence"/>
</dbReference>
<protein>
    <submittedName>
        <fullName evidence="1">Uncharacterized protein</fullName>
    </submittedName>
</protein>
<evidence type="ECO:0000313" key="1">
    <source>
        <dbReference type="EMBL" id="GMT11164.1"/>
    </source>
</evidence>
<accession>A0AAV5UVK0</accession>
<organism evidence="1 2">
    <name type="scientific">Pristionchus fissidentatus</name>
    <dbReference type="NCBI Taxonomy" id="1538716"/>
    <lineage>
        <taxon>Eukaryota</taxon>
        <taxon>Metazoa</taxon>
        <taxon>Ecdysozoa</taxon>
        <taxon>Nematoda</taxon>
        <taxon>Chromadorea</taxon>
        <taxon>Rhabditida</taxon>
        <taxon>Rhabditina</taxon>
        <taxon>Diplogasteromorpha</taxon>
        <taxon>Diplogasteroidea</taxon>
        <taxon>Neodiplogasteridae</taxon>
        <taxon>Pristionchus</taxon>
    </lineage>
</organism>
<dbReference type="SUPFAM" id="SSF69304">
    <property type="entry name" value="Tricorn protease N-terminal domain"/>
    <property type="match status" value="1"/>
</dbReference>
<comment type="caution">
    <text evidence="1">The sequence shown here is derived from an EMBL/GenBank/DDBJ whole genome shotgun (WGS) entry which is preliminary data.</text>
</comment>
<evidence type="ECO:0000313" key="2">
    <source>
        <dbReference type="Proteomes" id="UP001432322"/>
    </source>
</evidence>
<dbReference type="EMBL" id="BTSY01000001">
    <property type="protein sequence ID" value="GMT11164.1"/>
    <property type="molecule type" value="Genomic_DNA"/>
</dbReference>
<proteinExistence type="predicted"/>
<name>A0AAV5UVK0_9BILA</name>
<sequence>FQPRKNMADTLFSTDDSLHRISVGTDNKMHLKTYDIGTRTWRQSGLAQLIESDDSSSEDSLSLPGTSHLPEAVVQQLVMLRRSTAVEKAFPIGSSLIVAHSPDNLVLVHNKKVRRVRRDATAPRVDFAFQTTSGSILYGGVNMVKHACLQVQQSSSIEEFERAVSSLEGETPLFRRYPSATSGEGPSDFSKAVYSLHENRLRIAVPKQATDGKSLLSLLSYDVSSGSLEESTKILSSSLPSSFWNGRRVMWRSLLVGIVDHKLTTIDVETGAVNSRQLDSSVTSFTISPSGQIFLFASSEVHSSSHLAAPLLSSLARDTVFARLPYPLRFSIPTTSTDAMIVHTILS</sequence>